<dbReference type="RefSeq" id="WP_003677907.1">
    <property type="nucleotide sequence ID" value="NZ_AZCN01000048.1"/>
</dbReference>
<keyword evidence="1" id="KW-0812">Transmembrane</keyword>
<proteinExistence type="predicted"/>
<evidence type="ECO:0000313" key="4">
    <source>
        <dbReference type="Proteomes" id="UP000051181"/>
    </source>
</evidence>
<dbReference type="EMBL" id="AZCN01000048">
    <property type="protein sequence ID" value="KRK15447.1"/>
    <property type="molecule type" value="Genomic_DNA"/>
</dbReference>
<dbReference type="InterPro" id="IPR016747">
    <property type="entry name" value="Phosphotransbutyrylase"/>
</dbReference>
<feature type="transmembrane region" description="Helical" evidence="1">
    <location>
        <begin position="108"/>
        <end position="125"/>
    </location>
</feature>
<protein>
    <recommendedName>
        <fullName evidence="2">VanZ-like domain-containing protein</fullName>
    </recommendedName>
</protein>
<evidence type="ECO:0000259" key="2">
    <source>
        <dbReference type="Pfam" id="PF04892"/>
    </source>
</evidence>
<gene>
    <name evidence="3" type="ORF">FD22_GL001697</name>
</gene>
<dbReference type="NCBIfam" id="NF037970">
    <property type="entry name" value="vanZ_1"/>
    <property type="match status" value="1"/>
</dbReference>
<accession>A0A0R1F9K0</accession>
<feature type="transmembrane region" description="Helical" evidence="1">
    <location>
        <begin position="145"/>
        <end position="164"/>
    </location>
</feature>
<dbReference type="Pfam" id="PF04892">
    <property type="entry name" value="VanZ"/>
    <property type="match status" value="1"/>
</dbReference>
<dbReference type="eggNOG" id="COG5652">
    <property type="taxonomic scope" value="Bacteria"/>
</dbReference>
<dbReference type="InterPro" id="IPR006976">
    <property type="entry name" value="VanZ-like"/>
</dbReference>
<keyword evidence="1" id="KW-1133">Transmembrane helix</keyword>
<dbReference type="Proteomes" id="UP000051181">
    <property type="component" value="Unassembled WGS sequence"/>
</dbReference>
<dbReference type="PATRIC" id="fig|913848.6.peg.1738"/>
<feature type="transmembrane region" description="Helical" evidence="1">
    <location>
        <begin position="12"/>
        <end position="29"/>
    </location>
</feature>
<sequence length="172" mass="19553">MVSIKRFSRNDWWLVLSLVIMILLFISSGETYKQQTSVPFLERWLANEPFKQQLMGISFTYVDQKVSIASSGYFKFVEFFIRKGAHFGSYFLIGLGGYMGYKERIKQTGLTMVVVWLAATGYAALDEFHQSLTGGRTPLFQDVLLDASGALTAIILAWLVTTFWRHRGKKAA</sequence>
<organism evidence="3 4">
    <name type="scientific">Loigolactobacillus coryniformis subsp. coryniformis KCTC 3167 = DSM 20001</name>
    <dbReference type="NCBI Taxonomy" id="913848"/>
    <lineage>
        <taxon>Bacteria</taxon>
        <taxon>Bacillati</taxon>
        <taxon>Bacillota</taxon>
        <taxon>Bacilli</taxon>
        <taxon>Lactobacillales</taxon>
        <taxon>Lactobacillaceae</taxon>
        <taxon>Loigolactobacillus</taxon>
    </lineage>
</organism>
<keyword evidence="1" id="KW-0472">Membrane</keyword>
<dbReference type="GeneID" id="65916637"/>
<comment type="caution">
    <text evidence="3">The sequence shown here is derived from an EMBL/GenBank/DDBJ whole genome shotgun (WGS) entry which is preliminary data.</text>
</comment>
<dbReference type="AlphaFoldDB" id="A0A0R1F9K0"/>
<dbReference type="PIRSF" id="PIRSF019083">
    <property type="entry name" value="UCP019083_VanZ"/>
    <property type="match status" value="1"/>
</dbReference>
<name>A0A0R1F9K0_9LACO</name>
<reference evidence="3 4" key="1">
    <citation type="journal article" date="2015" name="Genome Announc.">
        <title>Expanding the biotechnology potential of lactobacilli through comparative genomics of 213 strains and associated genera.</title>
        <authorList>
            <person name="Sun Z."/>
            <person name="Harris H.M."/>
            <person name="McCann A."/>
            <person name="Guo C."/>
            <person name="Argimon S."/>
            <person name="Zhang W."/>
            <person name="Yang X."/>
            <person name="Jeffery I.B."/>
            <person name="Cooney J.C."/>
            <person name="Kagawa T.F."/>
            <person name="Liu W."/>
            <person name="Song Y."/>
            <person name="Salvetti E."/>
            <person name="Wrobel A."/>
            <person name="Rasinkangas P."/>
            <person name="Parkhill J."/>
            <person name="Rea M.C."/>
            <person name="O'Sullivan O."/>
            <person name="Ritari J."/>
            <person name="Douillard F.P."/>
            <person name="Paul Ross R."/>
            <person name="Yang R."/>
            <person name="Briner A.E."/>
            <person name="Felis G.E."/>
            <person name="de Vos W.M."/>
            <person name="Barrangou R."/>
            <person name="Klaenhammer T.R."/>
            <person name="Caufield P.W."/>
            <person name="Cui Y."/>
            <person name="Zhang H."/>
            <person name="O'Toole P.W."/>
        </authorList>
    </citation>
    <scope>NUCLEOTIDE SEQUENCE [LARGE SCALE GENOMIC DNA]</scope>
    <source>
        <strain evidence="3 4">DSM 20001</strain>
    </source>
</reference>
<feature type="transmembrane region" description="Helical" evidence="1">
    <location>
        <begin position="84"/>
        <end position="101"/>
    </location>
</feature>
<evidence type="ECO:0000256" key="1">
    <source>
        <dbReference type="SAM" id="Phobius"/>
    </source>
</evidence>
<feature type="domain" description="VanZ-like" evidence="2">
    <location>
        <begin position="14"/>
        <end position="160"/>
    </location>
</feature>
<evidence type="ECO:0000313" key="3">
    <source>
        <dbReference type="EMBL" id="KRK15447.1"/>
    </source>
</evidence>